<name>A0A1I7Z1T6_9BILA</name>
<keyword evidence="1" id="KW-1185">Reference proteome</keyword>
<accession>A0A1I7Z1T6</accession>
<organism evidence="1 2">
    <name type="scientific">Steinernema glaseri</name>
    <dbReference type="NCBI Taxonomy" id="37863"/>
    <lineage>
        <taxon>Eukaryota</taxon>
        <taxon>Metazoa</taxon>
        <taxon>Ecdysozoa</taxon>
        <taxon>Nematoda</taxon>
        <taxon>Chromadorea</taxon>
        <taxon>Rhabditida</taxon>
        <taxon>Tylenchina</taxon>
        <taxon>Panagrolaimomorpha</taxon>
        <taxon>Strongyloidoidea</taxon>
        <taxon>Steinernematidae</taxon>
        <taxon>Steinernema</taxon>
    </lineage>
</organism>
<proteinExistence type="predicted"/>
<evidence type="ECO:0000313" key="2">
    <source>
        <dbReference type="WBParaSite" id="L893_g21978.t1"/>
    </source>
</evidence>
<sequence length="197" mass="22736">MERIPLDFIQRVVNLLSYDDYHTTHGRCFKHWDGYHKVSTRDIGNLYEADGIRESHASAFSRLPQPWPRLATSLKECRVYVFQDVYSIHEMVFEEEPTTIRRTRILSEVDLLTWNSRTHVVRELCFGERRPGSGQSYFTEEIKPSKVICNLRSQWNQIEAIYGQQLVGIKGGGGGATDDLVAIVSRMVKKGDSHFEN</sequence>
<reference evidence="2" key="1">
    <citation type="submission" date="2016-11" db="UniProtKB">
        <authorList>
            <consortium name="WormBaseParasite"/>
        </authorList>
    </citation>
    <scope>IDENTIFICATION</scope>
</reference>
<evidence type="ECO:0000313" key="1">
    <source>
        <dbReference type="Proteomes" id="UP000095287"/>
    </source>
</evidence>
<protein>
    <submittedName>
        <fullName evidence="2">F-box domain-containing protein</fullName>
    </submittedName>
</protein>
<dbReference type="Proteomes" id="UP000095287">
    <property type="component" value="Unplaced"/>
</dbReference>
<dbReference type="WBParaSite" id="L893_g21978.t1">
    <property type="protein sequence ID" value="L893_g21978.t1"/>
    <property type="gene ID" value="L893_g21978"/>
</dbReference>
<dbReference type="AlphaFoldDB" id="A0A1I7Z1T6"/>